<protein>
    <submittedName>
        <fullName evidence="2">Transposase</fullName>
    </submittedName>
</protein>
<dbReference type="Proteomes" id="UP001242480">
    <property type="component" value="Unassembled WGS sequence"/>
</dbReference>
<feature type="domain" description="Transposase IS200-like" evidence="1">
    <location>
        <begin position="9"/>
        <end position="123"/>
    </location>
</feature>
<dbReference type="PANTHER" id="PTHR34322">
    <property type="entry name" value="TRANSPOSASE, Y1_TNP DOMAIN-CONTAINING"/>
    <property type="match status" value="1"/>
</dbReference>
<keyword evidence="3" id="KW-1185">Reference proteome</keyword>
<dbReference type="PANTHER" id="PTHR34322:SF2">
    <property type="entry name" value="TRANSPOSASE IS200-LIKE DOMAIN-CONTAINING PROTEIN"/>
    <property type="match status" value="1"/>
</dbReference>
<evidence type="ECO:0000313" key="2">
    <source>
        <dbReference type="EMBL" id="MDQ0473928.1"/>
    </source>
</evidence>
<name>A0ABU0JI13_9HYPH</name>
<dbReference type="InterPro" id="IPR036515">
    <property type="entry name" value="Transposase_17_sf"/>
</dbReference>
<sequence>MARIARLVVPGLMHHVTRRGNRRERVFFTDDDYRAYLGLLKAYLPKSGTRLLAWCLMPNHVHLLAVPDGQDGLRALLGEAHRRYTAGINARNGWTGHLWQGRFGSVVMAEDHLVHAVRYVCLNPVRAKLAPRAEDWPWASTRAHLSGRDDGLTDLTLVRERFATFADLLDDAEDEAAVAALRRSERSGRPLGSAAWLARLEATTGRVLARRKPGPRPESSKLSP</sequence>
<gene>
    <name evidence="2" type="ORF">QO011_006967</name>
</gene>
<dbReference type="EMBL" id="JAUSVX010000019">
    <property type="protein sequence ID" value="MDQ0473928.1"/>
    <property type="molecule type" value="Genomic_DNA"/>
</dbReference>
<dbReference type="SUPFAM" id="SSF143422">
    <property type="entry name" value="Transposase IS200-like"/>
    <property type="match status" value="1"/>
</dbReference>
<accession>A0ABU0JI13</accession>
<evidence type="ECO:0000313" key="3">
    <source>
        <dbReference type="Proteomes" id="UP001242480"/>
    </source>
</evidence>
<comment type="caution">
    <text evidence="2">The sequence shown here is derived from an EMBL/GenBank/DDBJ whole genome shotgun (WGS) entry which is preliminary data.</text>
</comment>
<evidence type="ECO:0000259" key="1">
    <source>
        <dbReference type="SMART" id="SM01321"/>
    </source>
</evidence>
<reference evidence="2 3" key="1">
    <citation type="submission" date="2023-07" db="EMBL/GenBank/DDBJ databases">
        <title>Genomic Encyclopedia of Type Strains, Phase IV (KMG-IV): sequencing the most valuable type-strain genomes for metagenomic binning, comparative biology and taxonomic classification.</title>
        <authorList>
            <person name="Goeker M."/>
        </authorList>
    </citation>
    <scope>NUCLEOTIDE SEQUENCE [LARGE SCALE GENOMIC DNA]</scope>
    <source>
        <strain evidence="2 3">DSM 19619</strain>
    </source>
</reference>
<proteinExistence type="predicted"/>
<dbReference type="RefSeq" id="WP_307282712.1">
    <property type="nucleotide sequence ID" value="NZ_JAUSVX010000019.1"/>
</dbReference>
<dbReference type="SMART" id="SM01321">
    <property type="entry name" value="Y1_Tnp"/>
    <property type="match status" value="1"/>
</dbReference>
<dbReference type="Pfam" id="PF01797">
    <property type="entry name" value="Y1_Tnp"/>
    <property type="match status" value="1"/>
</dbReference>
<dbReference type="InterPro" id="IPR002686">
    <property type="entry name" value="Transposase_17"/>
</dbReference>
<organism evidence="2 3">
    <name type="scientific">Labrys wisconsinensis</name>
    <dbReference type="NCBI Taxonomy" id="425677"/>
    <lineage>
        <taxon>Bacteria</taxon>
        <taxon>Pseudomonadati</taxon>
        <taxon>Pseudomonadota</taxon>
        <taxon>Alphaproteobacteria</taxon>
        <taxon>Hyphomicrobiales</taxon>
        <taxon>Xanthobacteraceae</taxon>
        <taxon>Labrys</taxon>
    </lineage>
</organism>
<dbReference type="Gene3D" id="3.30.70.1290">
    <property type="entry name" value="Transposase IS200-like"/>
    <property type="match status" value="1"/>
</dbReference>